<feature type="compositionally biased region" description="Basic and acidic residues" evidence="2">
    <location>
        <begin position="386"/>
        <end position="409"/>
    </location>
</feature>
<evidence type="ECO:0000313" key="4">
    <source>
        <dbReference type="Proteomes" id="UP000009168"/>
    </source>
</evidence>
<dbReference type="Proteomes" id="UP000009168">
    <property type="component" value="Unassembled WGS sequence"/>
</dbReference>
<keyword evidence="1" id="KW-0175">Coiled coil</keyword>
<dbReference type="EMBL" id="GG662608">
    <property type="protein sequence ID" value="EWS73121.1"/>
    <property type="molecule type" value="Genomic_DNA"/>
</dbReference>
<dbReference type="RefSeq" id="XP_012654308.1">
    <property type="nucleotide sequence ID" value="XM_012798854.1"/>
</dbReference>
<dbReference type="GeneID" id="24438309"/>
<accession>W7XG95</accession>
<organism evidence="3 4">
    <name type="scientific">Tetrahymena thermophila (strain SB210)</name>
    <dbReference type="NCBI Taxonomy" id="312017"/>
    <lineage>
        <taxon>Eukaryota</taxon>
        <taxon>Sar</taxon>
        <taxon>Alveolata</taxon>
        <taxon>Ciliophora</taxon>
        <taxon>Intramacronucleata</taxon>
        <taxon>Oligohymenophorea</taxon>
        <taxon>Hymenostomatida</taxon>
        <taxon>Tetrahymenina</taxon>
        <taxon>Tetrahymenidae</taxon>
        <taxon>Tetrahymena</taxon>
    </lineage>
</organism>
<feature type="region of interest" description="Disordered" evidence="2">
    <location>
        <begin position="385"/>
        <end position="409"/>
    </location>
</feature>
<dbReference type="KEGG" id="tet:TTHERM_000304358"/>
<reference evidence="4" key="1">
    <citation type="journal article" date="2006" name="PLoS Biol.">
        <title>Macronuclear genome sequence of the ciliate Tetrahymena thermophila, a model eukaryote.</title>
        <authorList>
            <person name="Eisen J.A."/>
            <person name="Coyne R.S."/>
            <person name="Wu M."/>
            <person name="Wu D."/>
            <person name="Thiagarajan M."/>
            <person name="Wortman J.R."/>
            <person name="Badger J.H."/>
            <person name="Ren Q."/>
            <person name="Amedeo P."/>
            <person name="Jones K.M."/>
            <person name="Tallon L.J."/>
            <person name="Delcher A.L."/>
            <person name="Salzberg S.L."/>
            <person name="Silva J.C."/>
            <person name="Haas B.J."/>
            <person name="Majoros W.H."/>
            <person name="Farzad M."/>
            <person name="Carlton J.M."/>
            <person name="Smith R.K. Jr."/>
            <person name="Garg J."/>
            <person name="Pearlman R.E."/>
            <person name="Karrer K.M."/>
            <person name="Sun L."/>
            <person name="Manning G."/>
            <person name="Elde N.C."/>
            <person name="Turkewitz A.P."/>
            <person name="Asai D.J."/>
            <person name="Wilkes D.E."/>
            <person name="Wang Y."/>
            <person name="Cai H."/>
            <person name="Collins K."/>
            <person name="Stewart B.A."/>
            <person name="Lee S.R."/>
            <person name="Wilamowska K."/>
            <person name="Weinberg Z."/>
            <person name="Ruzzo W.L."/>
            <person name="Wloga D."/>
            <person name="Gaertig J."/>
            <person name="Frankel J."/>
            <person name="Tsao C.-C."/>
            <person name="Gorovsky M.A."/>
            <person name="Keeling P.J."/>
            <person name="Waller R.F."/>
            <person name="Patron N.J."/>
            <person name="Cherry J.M."/>
            <person name="Stover N.A."/>
            <person name="Krieger C.J."/>
            <person name="del Toro C."/>
            <person name="Ryder H.F."/>
            <person name="Williamson S.C."/>
            <person name="Barbeau R.A."/>
            <person name="Hamilton E.P."/>
            <person name="Orias E."/>
        </authorList>
    </citation>
    <scope>NUCLEOTIDE SEQUENCE [LARGE SCALE GENOMIC DNA]</scope>
    <source>
        <strain evidence="4">SB210</strain>
    </source>
</reference>
<keyword evidence="4" id="KW-1185">Reference proteome</keyword>
<evidence type="ECO:0000256" key="2">
    <source>
        <dbReference type="SAM" id="MobiDB-lite"/>
    </source>
</evidence>
<protein>
    <submittedName>
        <fullName evidence="3">Uncharacterized protein</fullName>
    </submittedName>
</protein>
<sequence length="636" mass="74869">MDNYNLLIKNKNQIVESKNDVNDRDKIQIDLFRDIKKKKYSNFNSGNGMKKGDESQISQYSNSNLAKERFSETQKSFLKGNNSLSKLRDIQSRNQSSTFQNNQQFNSKLREQGQLQGNQILNEKLKDNQKEITNINLNETVFKSNSAQQKPQFYSLSPHSLQQHLKKGTIMNIIKQCQSTQYISQKHITEFTKEIRNKLQSSTLYSKALMKKQKNKQNIKSFISQIDFSNVLNDKTSITQQETTNQEQQQQNNQYSEFSHQFDDKCSFQHDSDKIDNKKSLQKLNNDNNNILCQENFQANESFYSTTQNRFRYNKEFNKSRKVKERIALSPQNQKQENQNKDFSFNNFQCSLIQKQNSRQSSAEYSKFNPHSSAQNYTFETFVNHSESKNRDQQKEKRQSLNLDNSKKIINKEQQLQTKSYNKISNKSQHLKNNSLNMNMITDYQQQQQQKYQINASQKSFLVLNDQQLTANTQNIFTSVPTTLSDQKKSILTFNGLNKNIIKTFKLDKIIQNEHEKNFIKLAQKFEQNVKDLKQLDNFQINTNSIRYNLTQSQSAMVRNRHNQRLIDLCNLKKKINMSTILRDNHNNNNIENVQNLRKKIDSQQAEREQSEQNKQDISLLQNLHIQQLQKHSKPS</sequence>
<feature type="coiled-coil region" evidence="1">
    <location>
        <begin position="587"/>
        <end position="621"/>
    </location>
</feature>
<gene>
    <name evidence="3" type="ORF">TTHERM_000304358</name>
</gene>
<evidence type="ECO:0000256" key="1">
    <source>
        <dbReference type="SAM" id="Coils"/>
    </source>
</evidence>
<name>W7XG95_TETTS</name>
<evidence type="ECO:0000313" key="3">
    <source>
        <dbReference type="EMBL" id="EWS73121.1"/>
    </source>
</evidence>
<dbReference type="InParanoid" id="W7XG95"/>
<dbReference type="AlphaFoldDB" id="W7XG95"/>
<proteinExistence type="predicted"/>